<protein>
    <submittedName>
        <fullName evidence="1">Uncharacterized protein</fullName>
    </submittedName>
</protein>
<name>B5MAF2_9MICC</name>
<sequence>MLSVGGRGGLRCGARTKSIDRNMKGIVMANPAKWNDLVGQQVQIQHHGRTIRTGYVEEVTAAADALWIEARGIDGRALYEKAQGHTVLPFTEHEGADRGHRG</sequence>
<dbReference type="AlphaFoldDB" id="B5MAF2"/>
<proteinExistence type="predicted"/>
<dbReference type="EMBL" id="FM202433">
    <property type="protein sequence ID" value="CAR47880.1"/>
    <property type="molecule type" value="Genomic_DNA"/>
</dbReference>
<reference evidence="1" key="1">
    <citation type="submission" date="2008-04" db="EMBL/GenBank/DDBJ databases">
        <title>Cloning and characterization of genes for the degradation of 2-hydroxypyridine of Arthrobacter sp. strain PY22.</title>
        <authorList>
            <person name="Gasparaviciute R."/>
            <person name="Rutkiene R."/>
            <person name="Casaite V."/>
            <person name="Meskiene R."/>
            <person name="Kutanovas S."/>
            <person name="Meskys R."/>
        </authorList>
    </citation>
    <scope>NUCLEOTIDE SEQUENCE</scope>
    <source>
        <strain evidence="1">PY22</strain>
    </source>
</reference>
<reference evidence="1" key="2">
    <citation type="submission" date="2008-08" db="EMBL/GenBank/DDBJ databases">
        <title>Analysis of genes encoding degradation of pyridine and pyridinols.</title>
        <authorList>
            <person name="Gasparaviciute R."/>
        </authorList>
    </citation>
    <scope>NUCLEOTIDE SEQUENCE</scope>
    <source>
        <strain evidence="1">PY22</strain>
    </source>
</reference>
<organism evidence="1">
    <name type="scientific">Arthrobacter sp. PY22</name>
    <dbReference type="NCBI Taxonomy" id="551545"/>
    <lineage>
        <taxon>Bacteria</taxon>
        <taxon>Bacillati</taxon>
        <taxon>Actinomycetota</taxon>
        <taxon>Actinomycetes</taxon>
        <taxon>Micrococcales</taxon>
        <taxon>Micrococcaceae</taxon>
        <taxon>Arthrobacter</taxon>
    </lineage>
</organism>
<evidence type="ECO:0000313" key="1">
    <source>
        <dbReference type="EMBL" id="CAR47880.1"/>
    </source>
</evidence>
<accession>B5MAF2</accession>